<evidence type="ECO:0000313" key="2">
    <source>
        <dbReference type="Proteomes" id="UP000054498"/>
    </source>
</evidence>
<dbReference type="OrthoDB" id="563309at2759"/>
<dbReference type="RefSeq" id="XP_013900985.1">
    <property type="nucleotide sequence ID" value="XM_014045531.1"/>
</dbReference>
<reference evidence="1 2" key="1">
    <citation type="journal article" date="2013" name="BMC Genomics">
        <title>Reconstruction of the lipid metabolism for the microalga Monoraphidium neglectum from its genome sequence reveals characteristics suitable for biofuel production.</title>
        <authorList>
            <person name="Bogen C."/>
            <person name="Al-Dilaimi A."/>
            <person name="Albersmeier A."/>
            <person name="Wichmann J."/>
            <person name="Grundmann M."/>
            <person name="Rupp O."/>
            <person name="Lauersen K.J."/>
            <person name="Blifernez-Klassen O."/>
            <person name="Kalinowski J."/>
            <person name="Goesmann A."/>
            <person name="Mussgnug J.H."/>
            <person name="Kruse O."/>
        </authorList>
    </citation>
    <scope>NUCLEOTIDE SEQUENCE [LARGE SCALE GENOMIC DNA]</scope>
    <source>
        <strain evidence="1 2">SAG 48.87</strain>
    </source>
</reference>
<dbReference type="GeneID" id="25738875"/>
<accession>A0A0D2N849</accession>
<organism evidence="1 2">
    <name type="scientific">Monoraphidium neglectum</name>
    <dbReference type="NCBI Taxonomy" id="145388"/>
    <lineage>
        <taxon>Eukaryota</taxon>
        <taxon>Viridiplantae</taxon>
        <taxon>Chlorophyta</taxon>
        <taxon>core chlorophytes</taxon>
        <taxon>Chlorophyceae</taxon>
        <taxon>CS clade</taxon>
        <taxon>Sphaeropleales</taxon>
        <taxon>Selenastraceae</taxon>
        <taxon>Monoraphidium</taxon>
    </lineage>
</organism>
<dbReference type="EMBL" id="KK101156">
    <property type="protein sequence ID" value="KIZ01966.1"/>
    <property type="molecule type" value="Genomic_DNA"/>
</dbReference>
<dbReference type="KEGG" id="mng:MNEG_5999"/>
<name>A0A0D2N849_9CHLO</name>
<proteinExistence type="predicted"/>
<keyword evidence="2" id="KW-1185">Reference proteome</keyword>
<gene>
    <name evidence="1" type="ORF">MNEG_5999</name>
</gene>
<dbReference type="AlphaFoldDB" id="A0A0D2N849"/>
<sequence>MAIRDTETLYGPAEGPGAREAWEAVAAAVGALTALEVLMVAGRNPEPPGARPLRLAPLARLRVLEALPAVAEGALRGVCAEGAALAALTELRLGRCGKTRLIVEDQVTDADLLAPEPLGAAAVAAIAGAAPALAELSAEFGILLPHGSPAALPETLTDMRLGPSDVVLARLTPQLMFLTVLNALDWGVRLQAALDSHPELEGVTFDRGFALDDHEEDEEDEEQEDELNGGDGLGFLAQLPQLREVTISRFEHDLLAGPRAGEWVSRRLCTWALAWAGGAVEELDLYLGHAGEPLAVMALLGAAMGARLRRLSLELDNAAHSGYGWGCDAPGDAGRGLLSLPLFTRLEELVLILLPLGPLPAAAPTLARRDIRGKGRKRGGQRGSRSRGWEAPIAAFLAPLSSLRPASLVEVAIVMQAPMPRDGGPNGEAELEAGCASLVAPHREYLELELEQFGSGW</sequence>
<protein>
    <submittedName>
        <fullName evidence="1">Uncharacterized protein</fullName>
    </submittedName>
</protein>
<evidence type="ECO:0000313" key="1">
    <source>
        <dbReference type="EMBL" id="KIZ01966.1"/>
    </source>
</evidence>
<dbReference type="Proteomes" id="UP000054498">
    <property type="component" value="Unassembled WGS sequence"/>
</dbReference>